<comment type="subcellular location">
    <subcellularLocation>
        <location evidence="6">Cell membrane</location>
        <topology evidence="6">Multi-pass membrane protein</topology>
    </subcellularLocation>
    <subcellularLocation>
        <location evidence="1">Membrane</location>
        <topology evidence="1">Multi-pass membrane protein</topology>
    </subcellularLocation>
</comment>
<dbReference type="InterPro" id="IPR051598">
    <property type="entry name" value="TSUP/Inactive_protease-like"/>
</dbReference>
<keyword evidence="8" id="KW-1185">Reference proteome</keyword>
<comment type="similarity">
    <text evidence="2 6">Belongs to the 4-toluene sulfonate uptake permease (TSUP) (TC 2.A.102) family.</text>
</comment>
<evidence type="ECO:0000313" key="7">
    <source>
        <dbReference type="EMBL" id="KYZ75422.1"/>
    </source>
</evidence>
<evidence type="ECO:0000256" key="2">
    <source>
        <dbReference type="ARBA" id="ARBA00009142"/>
    </source>
</evidence>
<keyword evidence="6" id="KW-1003">Cell membrane</keyword>
<feature type="transmembrane region" description="Helical" evidence="6">
    <location>
        <begin position="99"/>
        <end position="116"/>
    </location>
</feature>
<dbReference type="AlphaFoldDB" id="A0A154BNC2"/>
<evidence type="ECO:0000256" key="4">
    <source>
        <dbReference type="ARBA" id="ARBA00022989"/>
    </source>
</evidence>
<dbReference type="STRING" id="1794912.AXX12_13465"/>
<dbReference type="OrthoDB" id="25340at2"/>
<protein>
    <recommendedName>
        <fullName evidence="6">Probable membrane transporter protein</fullName>
    </recommendedName>
</protein>
<feature type="transmembrane region" description="Helical" evidence="6">
    <location>
        <begin position="7"/>
        <end position="36"/>
    </location>
</feature>
<organism evidence="7 8">
    <name type="scientific">Anaerosporomusa subterranea</name>
    <dbReference type="NCBI Taxonomy" id="1794912"/>
    <lineage>
        <taxon>Bacteria</taxon>
        <taxon>Bacillati</taxon>
        <taxon>Bacillota</taxon>
        <taxon>Negativicutes</taxon>
        <taxon>Acetonemataceae</taxon>
        <taxon>Anaerosporomusa</taxon>
    </lineage>
</organism>
<dbReference type="Pfam" id="PF01925">
    <property type="entry name" value="TauE"/>
    <property type="match status" value="1"/>
</dbReference>
<feature type="transmembrane region" description="Helical" evidence="6">
    <location>
        <begin position="42"/>
        <end position="60"/>
    </location>
</feature>
<comment type="caution">
    <text evidence="7">The sequence shown here is derived from an EMBL/GenBank/DDBJ whole genome shotgun (WGS) entry which is preliminary data.</text>
</comment>
<reference evidence="7 8" key="1">
    <citation type="submission" date="2016-02" db="EMBL/GenBank/DDBJ databases">
        <title>Anaerosporomusa subterraneum gen. nov., sp. nov., a spore-forming obligate anaerobe isolated from saprolite.</title>
        <authorList>
            <person name="Choi J.K."/>
            <person name="Shah M."/>
            <person name="Yee N."/>
        </authorList>
    </citation>
    <scope>NUCLEOTIDE SEQUENCE [LARGE SCALE GENOMIC DNA]</scope>
    <source>
        <strain evidence="7 8">RU4</strain>
    </source>
</reference>
<sequence>MTVLLTVGIGLIVGVMSGLLGIGGGVVMVPLMVFILGIGQHMAQGISMLVIIPTSLVAIYHLHQDKLVDYRIAAYLAAGAICGALISANFVQYIPATELKRIFGIFVIFTGGRMLLAKRKPAK</sequence>
<dbReference type="PANTHER" id="PTHR43701:SF2">
    <property type="entry name" value="MEMBRANE TRANSPORTER PROTEIN YJNA-RELATED"/>
    <property type="match status" value="1"/>
</dbReference>
<dbReference type="InterPro" id="IPR002781">
    <property type="entry name" value="TM_pro_TauE-like"/>
</dbReference>
<name>A0A154BNC2_ANASB</name>
<proteinExistence type="inferred from homology"/>
<evidence type="ECO:0000313" key="8">
    <source>
        <dbReference type="Proteomes" id="UP000076268"/>
    </source>
</evidence>
<accession>A0A154BNC2</accession>
<keyword evidence="5 6" id="KW-0472">Membrane</keyword>
<evidence type="ECO:0000256" key="3">
    <source>
        <dbReference type="ARBA" id="ARBA00022692"/>
    </source>
</evidence>
<evidence type="ECO:0000256" key="6">
    <source>
        <dbReference type="RuleBase" id="RU363041"/>
    </source>
</evidence>
<dbReference type="PANTHER" id="PTHR43701">
    <property type="entry name" value="MEMBRANE TRANSPORTER PROTEIN MJ0441-RELATED"/>
    <property type="match status" value="1"/>
</dbReference>
<gene>
    <name evidence="7" type="ORF">AXX12_13465</name>
</gene>
<evidence type="ECO:0000256" key="1">
    <source>
        <dbReference type="ARBA" id="ARBA00004141"/>
    </source>
</evidence>
<feature type="transmembrane region" description="Helical" evidence="6">
    <location>
        <begin position="72"/>
        <end position="93"/>
    </location>
</feature>
<dbReference type="EMBL" id="LSGP01000025">
    <property type="protein sequence ID" value="KYZ75422.1"/>
    <property type="molecule type" value="Genomic_DNA"/>
</dbReference>
<dbReference type="GO" id="GO:0005886">
    <property type="term" value="C:plasma membrane"/>
    <property type="evidence" value="ECO:0007669"/>
    <property type="project" value="UniProtKB-SubCell"/>
</dbReference>
<dbReference type="Proteomes" id="UP000076268">
    <property type="component" value="Unassembled WGS sequence"/>
</dbReference>
<keyword evidence="3 6" id="KW-0812">Transmembrane</keyword>
<evidence type="ECO:0000256" key="5">
    <source>
        <dbReference type="ARBA" id="ARBA00023136"/>
    </source>
</evidence>
<keyword evidence="4 6" id="KW-1133">Transmembrane helix</keyword>